<name>K6YHS1_9ALTE</name>
<dbReference type="AlphaFoldDB" id="K6YHS1"/>
<gene>
    <name evidence="2" type="ORF">GMES_1232</name>
</gene>
<dbReference type="EMBL" id="BAEP01000023">
    <property type="protein sequence ID" value="GAC23531.1"/>
    <property type="molecule type" value="Genomic_DNA"/>
</dbReference>
<dbReference type="Proteomes" id="UP000006263">
    <property type="component" value="Unassembled WGS sequence"/>
</dbReference>
<evidence type="ECO:0000256" key="1">
    <source>
        <dbReference type="SAM" id="Phobius"/>
    </source>
</evidence>
<feature type="transmembrane region" description="Helical" evidence="1">
    <location>
        <begin position="46"/>
        <end position="68"/>
    </location>
</feature>
<protein>
    <submittedName>
        <fullName evidence="2">Uncharacterized protein</fullName>
    </submittedName>
</protein>
<keyword evidence="1" id="KW-0812">Transmembrane</keyword>
<keyword evidence="1" id="KW-0472">Membrane</keyword>
<reference evidence="2 3" key="1">
    <citation type="journal article" date="2017" name="Antonie Van Leeuwenhoek">
        <title>Rhizobium rhizosphaerae sp. nov., a novel species isolated from rice rhizosphere.</title>
        <authorList>
            <person name="Zhao J.J."/>
            <person name="Zhang J."/>
            <person name="Zhang R.J."/>
            <person name="Zhang C.W."/>
            <person name="Yin H.Q."/>
            <person name="Zhang X.X."/>
        </authorList>
    </citation>
    <scope>NUCLEOTIDE SEQUENCE [LARGE SCALE GENOMIC DNA]</scope>
    <source>
        <strain evidence="2 3">KMM 241</strain>
    </source>
</reference>
<sequence length="114" mass="12132">MNVLKNLALAVLIAILITYSLGYAASDLLDIRLQLDSDFVEPITSLILLVIVGVVLVMIGFAVALSVVAAIGFTIFAILGALVFAGLSSIWPILLGAIIIIWLLKDKKSNDSYS</sequence>
<comment type="caution">
    <text evidence="2">The sequence shown here is derived from an EMBL/GenBank/DDBJ whole genome shotgun (WGS) entry which is preliminary data.</text>
</comment>
<dbReference type="eggNOG" id="ENOG5033GQ3">
    <property type="taxonomic scope" value="Bacteria"/>
</dbReference>
<accession>K6YHS1</accession>
<organism evidence="2 3">
    <name type="scientific">Paraglaciecola mesophila KMM 241</name>
    <dbReference type="NCBI Taxonomy" id="1128912"/>
    <lineage>
        <taxon>Bacteria</taxon>
        <taxon>Pseudomonadati</taxon>
        <taxon>Pseudomonadota</taxon>
        <taxon>Gammaproteobacteria</taxon>
        <taxon>Alteromonadales</taxon>
        <taxon>Alteromonadaceae</taxon>
        <taxon>Paraglaciecola</taxon>
    </lineage>
</organism>
<evidence type="ECO:0000313" key="2">
    <source>
        <dbReference type="EMBL" id="GAC23531.1"/>
    </source>
</evidence>
<proteinExistence type="predicted"/>
<evidence type="ECO:0000313" key="3">
    <source>
        <dbReference type="Proteomes" id="UP000006263"/>
    </source>
</evidence>
<keyword evidence="1" id="KW-1133">Transmembrane helix</keyword>
<feature type="transmembrane region" description="Helical" evidence="1">
    <location>
        <begin position="75"/>
        <end position="104"/>
    </location>
</feature>